<dbReference type="EMBL" id="CP016793">
    <property type="protein sequence ID" value="ANZ42275.1"/>
    <property type="molecule type" value="Genomic_DNA"/>
</dbReference>
<dbReference type="RefSeq" id="WP_065920606.1">
    <property type="nucleotide sequence ID" value="NZ_CP016793.1"/>
</dbReference>
<dbReference type="OrthoDB" id="3666463at2"/>
<protein>
    <recommendedName>
        <fullName evidence="2">DUF11 domain-containing protein</fullName>
    </recommendedName>
</protein>
<dbReference type="STRING" id="1586287.BBK82_46475"/>
<dbReference type="Pfam" id="PF01345">
    <property type="entry name" value="DUF11"/>
    <property type="match status" value="1"/>
</dbReference>
<sequence length="285" mass="28853">MFRRTLAIATIAGLLGAAVAAPAVAAPPEVELTSSAAVVRPGEQFTVTVKLTNINGFTILQPTARLFSAPRAIAEYTTLVGCTGAAGCTTLTGPSGPTGYRAALAEALGGFQSATVTFTLAVKQDAVGGTGTLQAQLFGTNYATFPVDGPQLTVHTEADLQVAKITGTPRLGLLVSRIDFTVDVTNHGPNALLGGVVTTTLPQGVSAANGTCTASGNTVTCPVPHLAPGASAKLAFTVPVRLLNIGLDHRFRAARTGSDPVDPNTGNDAASTQCTVVSLVLVSCR</sequence>
<evidence type="ECO:0000313" key="3">
    <source>
        <dbReference type="EMBL" id="ANZ42275.1"/>
    </source>
</evidence>
<feature type="domain" description="DUF11" evidence="2">
    <location>
        <begin position="159"/>
        <end position="273"/>
    </location>
</feature>
<dbReference type="AlphaFoldDB" id="A0A1B2HX53"/>
<dbReference type="InterPro" id="IPR001434">
    <property type="entry name" value="OmcB-like_DUF11"/>
</dbReference>
<dbReference type="GO" id="GO:0005975">
    <property type="term" value="P:carbohydrate metabolic process"/>
    <property type="evidence" value="ECO:0007669"/>
    <property type="project" value="UniProtKB-ARBA"/>
</dbReference>
<dbReference type="Proteomes" id="UP000093053">
    <property type="component" value="Chromosome"/>
</dbReference>
<feature type="chain" id="PRO_5008538792" description="DUF11 domain-containing protein" evidence="1">
    <location>
        <begin position="26"/>
        <end position="285"/>
    </location>
</feature>
<keyword evidence="4" id="KW-1185">Reference proteome</keyword>
<dbReference type="KEGG" id="led:BBK82_46475"/>
<name>A0A1B2HX53_9PSEU</name>
<dbReference type="InterPro" id="IPR013783">
    <property type="entry name" value="Ig-like_fold"/>
</dbReference>
<proteinExistence type="predicted"/>
<keyword evidence="1" id="KW-0732">Signal</keyword>
<evidence type="ECO:0000313" key="4">
    <source>
        <dbReference type="Proteomes" id="UP000093053"/>
    </source>
</evidence>
<accession>A0A1B2HX53</accession>
<evidence type="ECO:0000259" key="2">
    <source>
        <dbReference type="Pfam" id="PF01345"/>
    </source>
</evidence>
<reference evidence="3 4" key="1">
    <citation type="submission" date="2016-07" db="EMBL/GenBank/DDBJ databases">
        <title>Complete genome sequence of the Lentzea guizhouensis DHS C013.</title>
        <authorList>
            <person name="Cao C."/>
        </authorList>
    </citation>
    <scope>NUCLEOTIDE SEQUENCE [LARGE SCALE GENOMIC DNA]</scope>
    <source>
        <strain evidence="3 4">DHS C013</strain>
    </source>
</reference>
<organism evidence="3 4">
    <name type="scientific">Lentzea guizhouensis</name>
    <dbReference type="NCBI Taxonomy" id="1586287"/>
    <lineage>
        <taxon>Bacteria</taxon>
        <taxon>Bacillati</taxon>
        <taxon>Actinomycetota</taxon>
        <taxon>Actinomycetes</taxon>
        <taxon>Pseudonocardiales</taxon>
        <taxon>Pseudonocardiaceae</taxon>
        <taxon>Lentzea</taxon>
    </lineage>
</organism>
<evidence type="ECO:0000256" key="1">
    <source>
        <dbReference type="SAM" id="SignalP"/>
    </source>
</evidence>
<feature type="signal peptide" evidence="1">
    <location>
        <begin position="1"/>
        <end position="25"/>
    </location>
</feature>
<gene>
    <name evidence="3" type="ORF">BBK82_46475</name>
</gene>
<dbReference type="Gene3D" id="2.60.40.10">
    <property type="entry name" value="Immunoglobulins"/>
    <property type="match status" value="1"/>
</dbReference>